<feature type="domain" description="Histidine kinase" evidence="11">
    <location>
        <begin position="1131"/>
        <end position="1350"/>
    </location>
</feature>
<dbReference type="CDD" id="cd00130">
    <property type="entry name" value="PAS"/>
    <property type="match status" value="3"/>
</dbReference>
<dbReference type="EMBL" id="CP051167">
    <property type="protein sequence ID" value="QIZ70807.1"/>
    <property type="molecule type" value="Genomic_DNA"/>
</dbReference>
<dbReference type="GO" id="GO:0000155">
    <property type="term" value="F:phosphorelay sensor kinase activity"/>
    <property type="evidence" value="ECO:0007669"/>
    <property type="project" value="InterPro"/>
</dbReference>
<feature type="domain" description="PAC" evidence="13">
    <location>
        <begin position="107"/>
        <end position="159"/>
    </location>
</feature>
<dbReference type="InterPro" id="IPR003594">
    <property type="entry name" value="HATPase_dom"/>
</dbReference>
<evidence type="ECO:0000256" key="9">
    <source>
        <dbReference type="SAM" id="Coils"/>
    </source>
</evidence>
<dbReference type="SMART" id="SM00065">
    <property type="entry name" value="GAF"/>
    <property type="match status" value="2"/>
</dbReference>
<comment type="similarity">
    <text evidence="2">In the N-terminal section; belongs to the phytochrome family.</text>
</comment>
<evidence type="ECO:0000256" key="3">
    <source>
        <dbReference type="ARBA" id="ARBA00012438"/>
    </source>
</evidence>
<dbReference type="Pfam" id="PF02518">
    <property type="entry name" value="HATPase_c"/>
    <property type="match status" value="1"/>
</dbReference>
<dbReference type="SMART" id="SM00388">
    <property type="entry name" value="HisKA"/>
    <property type="match status" value="1"/>
</dbReference>
<evidence type="ECO:0000256" key="2">
    <source>
        <dbReference type="ARBA" id="ARBA00006402"/>
    </source>
</evidence>
<dbReference type="Pfam" id="PF01590">
    <property type="entry name" value="GAF"/>
    <property type="match status" value="1"/>
</dbReference>
<protein>
    <recommendedName>
        <fullName evidence="8">Circadian input-output histidine kinase CikA</fullName>
        <ecNumber evidence="3">2.7.13.3</ecNumber>
    </recommendedName>
</protein>
<dbReference type="InterPro" id="IPR029016">
    <property type="entry name" value="GAF-like_dom_sf"/>
</dbReference>
<dbReference type="Gene3D" id="3.30.450.40">
    <property type="match status" value="2"/>
</dbReference>
<dbReference type="PANTHER" id="PTHR43711:SF26">
    <property type="entry name" value="SENSOR HISTIDINE KINASE RCSC"/>
    <property type="match status" value="1"/>
</dbReference>
<evidence type="ECO:0000256" key="1">
    <source>
        <dbReference type="ARBA" id="ARBA00000085"/>
    </source>
</evidence>
<keyword evidence="9" id="KW-0175">Coiled coil</keyword>
<evidence type="ECO:0000256" key="8">
    <source>
        <dbReference type="ARBA" id="ARBA00074306"/>
    </source>
</evidence>
<feature type="coiled-coil region" evidence="9">
    <location>
        <begin position="622"/>
        <end position="678"/>
    </location>
</feature>
<evidence type="ECO:0000313" key="15">
    <source>
        <dbReference type="Proteomes" id="UP000500857"/>
    </source>
</evidence>
<dbReference type="InterPro" id="IPR000014">
    <property type="entry name" value="PAS"/>
</dbReference>
<dbReference type="SUPFAM" id="SSF55785">
    <property type="entry name" value="PYP-like sensor domain (PAS domain)"/>
    <property type="match status" value="3"/>
</dbReference>
<dbReference type="SUPFAM" id="SSF55781">
    <property type="entry name" value="GAF domain-like"/>
    <property type="match status" value="2"/>
</dbReference>
<dbReference type="InterPro" id="IPR013655">
    <property type="entry name" value="PAS_fold_3"/>
</dbReference>
<evidence type="ECO:0000256" key="4">
    <source>
        <dbReference type="ARBA" id="ARBA00022553"/>
    </source>
</evidence>
<dbReference type="Pfam" id="PF13426">
    <property type="entry name" value="PAS_9"/>
    <property type="match status" value="1"/>
</dbReference>
<keyword evidence="15" id="KW-1185">Reference proteome</keyword>
<dbReference type="Proteomes" id="UP000500857">
    <property type="component" value="Chromosome"/>
</dbReference>
<evidence type="ECO:0000256" key="10">
    <source>
        <dbReference type="SAM" id="MobiDB-lite"/>
    </source>
</evidence>
<dbReference type="InterPro" id="IPR035965">
    <property type="entry name" value="PAS-like_dom_sf"/>
</dbReference>
<feature type="coiled-coil region" evidence="9">
    <location>
        <begin position="1080"/>
        <end position="1124"/>
    </location>
</feature>
<dbReference type="GO" id="GO:0006355">
    <property type="term" value="P:regulation of DNA-templated transcription"/>
    <property type="evidence" value="ECO:0007669"/>
    <property type="project" value="InterPro"/>
</dbReference>
<dbReference type="InterPro" id="IPR050736">
    <property type="entry name" value="Sensor_HK_Regulatory"/>
</dbReference>
<feature type="region of interest" description="Disordered" evidence="10">
    <location>
        <begin position="552"/>
        <end position="578"/>
    </location>
</feature>
<dbReference type="FunFam" id="3.30.565.10:FF:000010">
    <property type="entry name" value="Sensor histidine kinase RcsC"/>
    <property type="match status" value="1"/>
</dbReference>
<feature type="domain" description="PAS" evidence="12">
    <location>
        <begin position="491"/>
        <end position="546"/>
    </location>
</feature>
<feature type="coiled-coil region" evidence="9">
    <location>
        <begin position="893"/>
        <end position="930"/>
    </location>
</feature>
<dbReference type="PRINTS" id="PR00344">
    <property type="entry name" value="BCTRLSENSOR"/>
</dbReference>
<keyword evidence="5" id="KW-0808">Transferase</keyword>
<evidence type="ECO:0000313" key="14">
    <source>
        <dbReference type="EMBL" id="QIZ70807.1"/>
    </source>
</evidence>
<dbReference type="SUPFAM" id="SSF55874">
    <property type="entry name" value="ATPase domain of HSP90 chaperone/DNA topoisomerase II/histidine kinase"/>
    <property type="match status" value="1"/>
</dbReference>
<dbReference type="PROSITE" id="PS50113">
    <property type="entry name" value="PAC"/>
    <property type="match status" value="2"/>
</dbReference>
<dbReference type="NCBIfam" id="TIGR00229">
    <property type="entry name" value="sensory_box"/>
    <property type="match status" value="3"/>
</dbReference>
<dbReference type="Gene3D" id="3.30.565.10">
    <property type="entry name" value="Histidine kinase-like ATPase, C-terminal domain"/>
    <property type="match status" value="1"/>
</dbReference>
<name>A0A6H1TXD4_9CYAN</name>
<dbReference type="InterPro" id="IPR036097">
    <property type="entry name" value="HisK_dim/P_sf"/>
</dbReference>
<dbReference type="InterPro" id="IPR001610">
    <property type="entry name" value="PAC"/>
</dbReference>
<dbReference type="Pfam" id="PF00512">
    <property type="entry name" value="HisKA"/>
    <property type="match status" value="1"/>
</dbReference>
<evidence type="ECO:0000256" key="7">
    <source>
        <dbReference type="ARBA" id="ARBA00023012"/>
    </source>
</evidence>
<evidence type="ECO:0000259" key="11">
    <source>
        <dbReference type="PROSITE" id="PS50109"/>
    </source>
</evidence>
<dbReference type="PROSITE" id="PS50112">
    <property type="entry name" value="PAS"/>
    <property type="match status" value="3"/>
</dbReference>
<evidence type="ECO:0000256" key="6">
    <source>
        <dbReference type="ARBA" id="ARBA00022777"/>
    </source>
</evidence>
<dbReference type="Gene3D" id="3.30.450.20">
    <property type="entry name" value="PAS domain"/>
    <property type="match status" value="3"/>
</dbReference>
<dbReference type="RefSeq" id="WP_168568962.1">
    <property type="nucleotide sequence ID" value="NZ_CP051167.1"/>
</dbReference>
<dbReference type="InterPro" id="IPR005467">
    <property type="entry name" value="His_kinase_dom"/>
</dbReference>
<dbReference type="InterPro" id="IPR036890">
    <property type="entry name" value="HATPase_C_sf"/>
</dbReference>
<dbReference type="Pfam" id="PF08447">
    <property type="entry name" value="PAS_3"/>
    <property type="match status" value="1"/>
</dbReference>
<sequence length="1352" mass="151807">MKKRRDPIADPEPQLSRLADRPHRKSVRSPAEDERMDLLPQIVWKANPDGAICYFNRRWQAYTNLEPEHSLGWAFLEAVHPEDRHNLQNTIAGDRSASSQENRGDCQEVAFRLRGWDGAYRWMLAQANAKHDKNGKIIEWWGTYTDIHPFKQAVRYIERRQSYLAECLQQLSVWMGGNESNSKNPLKNNPKPFKAEEYLRQGLQQIGSAFARSSQGRFANRPYFPLKEAEGSFSQCDRQTYRWMALLLQFFRENDGLGIGDGFDDPRPRNPNPPNRNRSLPHHLHAFFPFGTGTETRCGSGWSLLLPSTGSSSSVPSHPALKHNGHFGVVQPENMPDFRRMNDDPTPNALRTPWREKQRLYRAVVDALKEGILVHFTDGTIAESNHRAQEILGRSAEQIEGRSYSDSRWRAIREDGSPFDADTHPVRVALESGRSQLDCTIGIHQPDGKLCWLSLDCIPLFHPGETRPYAVVSAFTEIAEDRQRERVLKERERRDRPIAEYSNDLISRHDREGVYLYASPACRHLLGYEPEELVGHHWREFFHPEDLAGSEIDDFADRGAGNGDRPGSPQESRDPSQTLTYRHCRKDGTYIWFETTMRRVHYDRDGIQETETIAVSRDITARKQQEAEIRALNAELDRLLRKQSLQLEATKQLKDELVVREKSALQAAEAAQARLSNERAQIAASRLFQSRASTLLAASLDYQTTLENLADAIVPELADWCAIDAIETPSGTTRGATPSSRCLAVGHVDPAKKEQVWELQRRYPVDADGTYPYFKSLAASRSPSPGASTGVRPDAVFHLTEAADYCLKIEPEELDRVAVDPEQLELLRSLGCSAYICLPIRFGHQTFGSILLVRGPSSRSSSSTPGCYTEADLAVAEDLARRAALAIEKALLYREAQETGERLRKTVASLDEQKRQLSTLQQLANRLNQQIADLPELLQLMVESVCNAIPSAEFCAIVLHDHHSDVLQLRAAAGSGTEHLPLGKPLATQDSLLHEVFSTGTAHLRQHPIAVGSEGEGMALGEIPAAVYAVPIESAQAGRLGVLLVGNWQNAESFDLESRRQMVVAVGEQAAIAINNARSIEILEEREQLLEVQNQILARQNQELDAKRKQIELQNARLREASRLKSQFLATMSHELRTPMNAALGFAQVLLRSRRHPLAAQQQQMVERIVENGRHLLQLIDDIIDLSKIEGGNSQLKLQEFELDLLVRATCEELRNLADRKHLGLEIDIDLSDATVYNDRLRLRQAISNLLSNAIKFTESGSIRVEVSEIGSEAIAITLIDTGIGIPKADLKHIFEAFRQVDQTTTRKYSGTGLGLAIANSLVTLMHGKITVESELGQGSRFRIELPRRVLG</sequence>
<dbReference type="SMART" id="SM00091">
    <property type="entry name" value="PAS"/>
    <property type="match status" value="3"/>
</dbReference>
<dbReference type="PANTHER" id="PTHR43711">
    <property type="entry name" value="TWO-COMPONENT HISTIDINE KINASE"/>
    <property type="match status" value="1"/>
</dbReference>
<dbReference type="Gene3D" id="1.10.287.130">
    <property type="match status" value="1"/>
</dbReference>
<dbReference type="InterPro" id="IPR003661">
    <property type="entry name" value="HisK_dim/P_dom"/>
</dbReference>
<feature type="domain" description="PAS" evidence="12">
    <location>
        <begin position="357"/>
        <end position="403"/>
    </location>
</feature>
<dbReference type="KEGG" id="oxy:HCG48_09600"/>
<dbReference type="SMART" id="SM00387">
    <property type="entry name" value="HATPase_c"/>
    <property type="match status" value="1"/>
</dbReference>
<reference evidence="14 15" key="1">
    <citation type="submission" date="2020-04" db="EMBL/GenBank/DDBJ databases">
        <authorList>
            <person name="Basu S."/>
            <person name="Maruthanayagam V."/>
            <person name="Chakraborty S."/>
            <person name="Pramanik A."/>
            <person name="Mukherjee J."/>
            <person name="Brink B."/>
        </authorList>
    </citation>
    <scope>NUCLEOTIDE SEQUENCE [LARGE SCALE GENOMIC DNA]</scope>
    <source>
        <strain evidence="14 15">AP17</strain>
    </source>
</reference>
<accession>A0A6H1TXD4</accession>
<comment type="catalytic activity">
    <reaction evidence="1">
        <text>ATP + protein L-histidine = ADP + protein N-phospho-L-histidine.</text>
        <dbReference type="EC" id="2.7.13.3"/>
    </reaction>
</comment>
<keyword evidence="6" id="KW-0418">Kinase</keyword>
<keyword evidence="7" id="KW-0902">Two-component regulatory system</keyword>
<gene>
    <name evidence="14" type="ORF">HCG48_09600</name>
</gene>
<keyword evidence="4" id="KW-0597">Phosphoprotein</keyword>
<dbReference type="Pfam" id="PF00989">
    <property type="entry name" value="PAS"/>
    <property type="match status" value="1"/>
</dbReference>
<feature type="region of interest" description="Disordered" evidence="10">
    <location>
        <begin position="259"/>
        <end position="281"/>
    </location>
</feature>
<feature type="domain" description="PAC" evidence="13">
    <location>
        <begin position="577"/>
        <end position="631"/>
    </location>
</feature>
<evidence type="ECO:0000259" key="12">
    <source>
        <dbReference type="PROSITE" id="PS50112"/>
    </source>
</evidence>
<dbReference type="EC" id="2.7.13.3" evidence="3"/>
<dbReference type="CDD" id="cd00082">
    <property type="entry name" value="HisKA"/>
    <property type="match status" value="1"/>
</dbReference>
<dbReference type="InterPro" id="IPR003018">
    <property type="entry name" value="GAF"/>
</dbReference>
<evidence type="ECO:0000256" key="5">
    <source>
        <dbReference type="ARBA" id="ARBA00022679"/>
    </source>
</evidence>
<proteinExistence type="inferred from homology"/>
<dbReference type="SUPFAM" id="SSF47384">
    <property type="entry name" value="Homodimeric domain of signal transducing histidine kinase"/>
    <property type="match status" value="1"/>
</dbReference>
<feature type="domain" description="PAS" evidence="12">
    <location>
        <begin position="36"/>
        <end position="91"/>
    </location>
</feature>
<dbReference type="PROSITE" id="PS50109">
    <property type="entry name" value="HIS_KIN"/>
    <property type="match status" value="1"/>
</dbReference>
<dbReference type="InterPro" id="IPR000700">
    <property type="entry name" value="PAS-assoc_C"/>
</dbReference>
<dbReference type="SMART" id="SM00086">
    <property type="entry name" value="PAC"/>
    <property type="match status" value="2"/>
</dbReference>
<dbReference type="InterPro" id="IPR004358">
    <property type="entry name" value="Sig_transdc_His_kin-like_C"/>
</dbReference>
<dbReference type="CDD" id="cd16922">
    <property type="entry name" value="HATPase_EvgS-ArcB-TorS-like"/>
    <property type="match status" value="1"/>
</dbReference>
<dbReference type="Pfam" id="PF13185">
    <property type="entry name" value="GAF_2"/>
    <property type="match status" value="1"/>
</dbReference>
<evidence type="ECO:0000259" key="13">
    <source>
        <dbReference type="PROSITE" id="PS50113"/>
    </source>
</evidence>
<feature type="region of interest" description="Disordered" evidence="10">
    <location>
        <begin position="1"/>
        <end position="33"/>
    </location>
</feature>
<organism evidence="14 15">
    <name type="scientific">Oxynema aestuarii AP17</name>
    <dbReference type="NCBI Taxonomy" id="2064643"/>
    <lineage>
        <taxon>Bacteria</taxon>
        <taxon>Bacillati</taxon>
        <taxon>Cyanobacteriota</taxon>
        <taxon>Cyanophyceae</taxon>
        <taxon>Oscillatoriophycideae</taxon>
        <taxon>Oscillatoriales</taxon>
        <taxon>Oscillatoriaceae</taxon>
        <taxon>Oxynema</taxon>
        <taxon>Oxynema aestuarii</taxon>
    </lineage>
</organism>
<dbReference type="InterPro" id="IPR013767">
    <property type="entry name" value="PAS_fold"/>
</dbReference>